<dbReference type="PaxDb" id="10029-XP_007607624.1"/>
<evidence type="ECO:0000256" key="6">
    <source>
        <dbReference type="ARBA" id="ARBA00022787"/>
    </source>
</evidence>
<protein>
    <submittedName>
        <fullName evidence="8">Mitochondrial import receptor subunit TOM40-like</fullName>
    </submittedName>
</protein>
<dbReference type="GO" id="GO:0030150">
    <property type="term" value="P:protein import into mitochondrial matrix"/>
    <property type="evidence" value="ECO:0007669"/>
    <property type="project" value="InterPro"/>
</dbReference>
<evidence type="ECO:0000256" key="7">
    <source>
        <dbReference type="ARBA" id="ARBA00023136"/>
    </source>
</evidence>
<name>G3HPC8_CRIGR</name>
<gene>
    <name evidence="8" type="ORF">I79_012638</name>
</gene>
<evidence type="ECO:0000256" key="3">
    <source>
        <dbReference type="ARBA" id="ARBA00022448"/>
    </source>
</evidence>
<sequence length="72" mass="7864">MDNSGSLNAQIIHQLSPGLRSKMAIQTQQSKFVNWQVDGECWGCDFTAAVTLGNPDVLVGSGKRWRGARGWS</sequence>
<dbReference type="Pfam" id="PF01459">
    <property type="entry name" value="Porin_3"/>
    <property type="match status" value="1"/>
</dbReference>
<dbReference type="Proteomes" id="UP000001075">
    <property type="component" value="Unassembled WGS sequence"/>
</dbReference>
<keyword evidence="5" id="KW-0812">Transmembrane</keyword>
<keyword evidence="4" id="KW-1134">Transmembrane beta strand</keyword>
<evidence type="ECO:0000256" key="2">
    <source>
        <dbReference type="ARBA" id="ARBA00004294"/>
    </source>
</evidence>
<proteinExistence type="predicted"/>
<evidence type="ECO:0000256" key="4">
    <source>
        <dbReference type="ARBA" id="ARBA00022452"/>
    </source>
</evidence>
<dbReference type="STRING" id="10029.G3HPC8"/>
<keyword evidence="7" id="KW-0472">Membrane</keyword>
<comment type="subcellular location">
    <subcellularLocation>
        <location evidence="1">Membrane</location>
        <topology evidence="1">Multi-pass membrane protein</topology>
    </subcellularLocation>
    <subcellularLocation>
        <location evidence="2">Mitochondrion outer membrane</location>
    </subcellularLocation>
</comment>
<accession>G3HPC8</accession>
<keyword evidence="8" id="KW-0675">Receptor</keyword>
<evidence type="ECO:0000256" key="5">
    <source>
        <dbReference type="ARBA" id="ARBA00022692"/>
    </source>
</evidence>
<dbReference type="InterPro" id="IPR027246">
    <property type="entry name" value="Porin_Euk/Tom40"/>
</dbReference>
<evidence type="ECO:0000313" key="8">
    <source>
        <dbReference type="EMBL" id="EGW05329.1"/>
    </source>
</evidence>
<dbReference type="EMBL" id="JH000571">
    <property type="protein sequence ID" value="EGW05329.1"/>
    <property type="molecule type" value="Genomic_DNA"/>
</dbReference>
<dbReference type="GO" id="GO:0005741">
    <property type="term" value="C:mitochondrial outer membrane"/>
    <property type="evidence" value="ECO:0007669"/>
    <property type="project" value="UniProtKB-SubCell"/>
</dbReference>
<keyword evidence="3" id="KW-0813">Transport</keyword>
<dbReference type="eggNOG" id="KOG3296">
    <property type="taxonomic scope" value="Eukaryota"/>
</dbReference>
<dbReference type="PANTHER" id="PTHR10802">
    <property type="entry name" value="MITOCHONDRIAL IMPORT RECEPTOR SUBUNIT TOM40"/>
    <property type="match status" value="1"/>
</dbReference>
<reference evidence="9" key="1">
    <citation type="journal article" date="2011" name="Nat. Biotechnol.">
        <title>The genomic sequence of the Chinese hamster ovary (CHO)-K1 cell line.</title>
        <authorList>
            <person name="Xu X."/>
            <person name="Nagarajan H."/>
            <person name="Lewis N.E."/>
            <person name="Pan S."/>
            <person name="Cai Z."/>
            <person name="Liu X."/>
            <person name="Chen W."/>
            <person name="Xie M."/>
            <person name="Wang W."/>
            <person name="Hammond S."/>
            <person name="Andersen M.R."/>
            <person name="Neff N."/>
            <person name="Passarelli B."/>
            <person name="Koh W."/>
            <person name="Fan H.C."/>
            <person name="Wang J."/>
            <person name="Gui Y."/>
            <person name="Lee K.H."/>
            <person name="Betenbaugh M.J."/>
            <person name="Quake S.R."/>
            <person name="Famili I."/>
            <person name="Palsson B.O."/>
            <person name="Wang J."/>
        </authorList>
    </citation>
    <scope>NUCLEOTIDE SEQUENCE [LARGE SCALE GENOMIC DNA]</scope>
    <source>
        <strain evidence="9">CHO K1 cell line</strain>
    </source>
</reference>
<evidence type="ECO:0000313" key="9">
    <source>
        <dbReference type="Proteomes" id="UP000001075"/>
    </source>
</evidence>
<organism evidence="8 9">
    <name type="scientific">Cricetulus griseus</name>
    <name type="common">Chinese hamster</name>
    <name type="synonym">Cricetulus barabensis griseus</name>
    <dbReference type="NCBI Taxonomy" id="10029"/>
    <lineage>
        <taxon>Eukaryota</taxon>
        <taxon>Metazoa</taxon>
        <taxon>Chordata</taxon>
        <taxon>Craniata</taxon>
        <taxon>Vertebrata</taxon>
        <taxon>Euteleostomi</taxon>
        <taxon>Mammalia</taxon>
        <taxon>Eutheria</taxon>
        <taxon>Euarchontoglires</taxon>
        <taxon>Glires</taxon>
        <taxon>Rodentia</taxon>
        <taxon>Myomorpha</taxon>
        <taxon>Muroidea</taxon>
        <taxon>Cricetidae</taxon>
        <taxon>Cricetinae</taxon>
        <taxon>Cricetulus</taxon>
    </lineage>
</organism>
<dbReference type="GO" id="GO:0008320">
    <property type="term" value="F:protein transmembrane transporter activity"/>
    <property type="evidence" value="ECO:0007669"/>
    <property type="project" value="InterPro"/>
</dbReference>
<dbReference type="AlphaFoldDB" id="G3HPC8"/>
<evidence type="ECO:0000256" key="1">
    <source>
        <dbReference type="ARBA" id="ARBA00004141"/>
    </source>
</evidence>
<keyword evidence="6" id="KW-1000">Mitochondrion outer membrane</keyword>
<keyword evidence="6" id="KW-0496">Mitochondrion</keyword>
<dbReference type="InParanoid" id="G3HPC8"/>
<dbReference type="InterPro" id="IPR037930">
    <property type="entry name" value="Tom40"/>
</dbReference>